<dbReference type="SUPFAM" id="SSF101148">
    <property type="entry name" value="Plant invertase/pectin methylesterase inhibitor"/>
    <property type="match status" value="1"/>
</dbReference>
<keyword evidence="5" id="KW-1015">Disulfide bond</keyword>
<comment type="similarity">
    <text evidence="2">In the C-terminal section; belongs to the pectinesterase family.</text>
</comment>
<feature type="transmembrane region" description="Helical" evidence="7">
    <location>
        <begin position="40"/>
        <end position="63"/>
    </location>
</feature>
<dbReference type="PANTHER" id="PTHR31080">
    <property type="entry name" value="PECTINESTERASE INHIBITOR-LIKE"/>
    <property type="match status" value="1"/>
</dbReference>
<dbReference type="CDD" id="cd15798">
    <property type="entry name" value="PMEI-like_3"/>
    <property type="match status" value="1"/>
</dbReference>
<keyword evidence="7" id="KW-0472">Membrane</keyword>
<evidence type="ECO:0000256" key="7">
    <source>
        <dbReference type="SAM" id="Phobius"/>
    </source>
</evidence>
<keyword evidence="7" id="KW-0812">Transmembrane</keyword>
<evidence type="ECO:0000256" key="4">
    <source>
        <dbReference type="ARBA" id="ARBA00022729"/>
    </source>
</evidence>
<dbReference type="PANTHER" id="PTHR31080:SF303">
    <property type="entry name" value="PECTINESTERASE 1-LIKE"/>
    <property type="match status" value="1"/>
</dbReference>
<evidence type="ECO:0000313" key="9">
    <source>
        <dbReference type="EnsemblPlants" id="Kaladp0048s0917.1.v1.1.CDS.1"/>
    </source>
</evidence>
<accession>A0A7N0U1R8</accession>
<keyword evidence="6" id="KW-0325">Glycoprotein</keyword>
<dbReference type="InterPro" id="IPR051955">
    <property type="entry name" value="PME_Inhibitor"/>
</dbReference>
<evidence type="ECO:0000313" key="10">
    <source>
        <dbReference type="Proteomes" id="UP000594263"/>
    </source>
</evidence>
<evidence type="ECO:0000256" key="2">
    <source>
        <dbReference type="ARBA" id="ARBA00007786"/>
    </source>
</evidence>
<protein>
    <recommendedName>
        <fullName evidence="3">pectinesterase</fullName>
        <ecNumber evidence="3">3.1.1.11</ecNumber>
    </recommendedName>
</protein>
<dbReference type="InterPro" id="IPR006501">
    <property type="entry name" value="Pectinesterase_inhib_dom"/>
</dbReference>
<feature type="domain" description="Pectinesterase inhibitor" evidence="8">
    <location>
        <begin position="74"/>
        <end position="216"/>
    </location>
</feature>
<keyword evidence="7" id="KW-1133">Transmembrane helix</keyword>
<dbReference type="AlphaFoldDB" id="A0A7N0U1R8"/>
<dbReference type="InterPro" id="IPR035513">
    <property type="entry name" value="Invertase/methylesterase_inhib"/>
</dbReference>
<evidence type="ECO:0000256" key="6">
    <source>
        <dbReference type="ARBA" id="ARBA00023180"/>
    </source>
</evidence>
<dbReference type="OMA" id="VGDVKSW"/>
<evidence type="ECO:0000256" key="1">
    <source>
        <dbReference type="ARBA" id="ARBA00006027"/>
    </source>
</evidence>
<dbReference type="Proteomes" id="UP000594263">
    <property type="component" value="Unplaced"/>
</dbReference>
<dbReference type="GO" id="GO:0030599">
    <property type="term" value="F:pectinesterase activity"/>
    <property type="evidence" value="ECO:0007669"/>
    <property type="project" value="UniProtKB-EC"/>
</dbReference>
<proteinExistence type="inferred from homology"/>
<dbReference type="Gene3D" id="1.20.140.40">
    <property type="entry name" value="Invertase/pectin methylesterase inhibitor family protein"/>
    <property type="match status" value="1"/>
</dbReference>
<reference evidence="9" key="1">
    <citation type="submission" date="2021-01" db="UniProtKB">
        <authorList>
            <consortium name="EnsemblPlants"/>
        </authorList>
    </citation>
    <scope>IDENTIFICATION</scope>
</reference>
<dbReference type="SMART" id="SM00856">
    <property type="entry name" value="PMEI"/>
    <property type="match status" value="1"/>
</dbReference>
<dbReference type="Gramene" id="Kaladp0048s0917.1.v1.1">
    <property type="protein sequence ID" value="Kaladp0048s0917.1.v1.1.CDS.1"/>
    <property type="gene ID" value="Kaladp0048s0917.v1.1"/>
</dbReference>
<sequence>MESVNIYKGYGKVVPLDMDDHLPIHKQQQQQQQRNPSRSAILAASALCITILVGISLAVVFGVSHRASHPRNTSSADAIRLVCNVTRYPDSCFAAISSLDASPGPDPERILNLSVRACSAQAAACRSVASGSGEAVRECADLYGDAVSRIGDALEAMGGGLTEGKISDVQTWLSAALTDQETCLDGLEEMKESASLEELKVNADKLKEYVSNSLAIVANIHPLLQKFGQKLH</sequence>
<dbReference type="FunFam" id="1.20.140.40:FF:000010">
    <property type="entry name" value="Pectinesterase"/>
    <property type="match status" value="1"/>
</dbReference>
<name>A0A7N0U1R8_KALFE</name>
<organism evidence="9 10">
    <name type="scientific">Kalanchoe fedtschenkoi</name>
    <name type="common">Lavender scallops</name>
    <name type="synonym">South American air plant</name>
    <dbReference type="NCBI Taxonomy" id="63787"/>
    <lineage>
        <taxon>Eukaryota</taxon>
        <taxon>Viridiplantae</taxon>
        <taxon>Streptophyta</taxon>
        <taxon>Embryophyta</taxon>
        <taxon>Tracheophyta</taxon>
        <taxon>Spermatophyta</taxon>
        <taxon>Magnoliopsida</taxon>
        <taxon>eudicotyledons</taxon>
        <taxon>Gunneridae</taxon>
        <taxon>Pentapetalae</taxon>
        <taxon>Saxifragales</taxon>
        <taxon>Crassulaceae</taxon>
        <taxon>Kalanchoe</taxon>
    </lineage>
</organism>
<evidence type="ECO:0000256" key="5">
    <source>
        <dbReference type="ARBA" id="ARBA00023157"/>
    </source>
</evidence>
<dbReference type="NCBIfam" id="TIGR01614">
    <property type="entry name" value="PME_inhib"/>
    <property type="match status" value="1"/>
</dbReference>
<dbReference type="Pfam" id="PF04043">
    <property type="entry name" value="PMEI"/>
    <property type="match status" value="1"/>
</dbReference>
<keyword evidence="4" id="KW-0732">Signal</keyword>
<comment type="similarity">
    <text evidence="1">In the N-terminal section; belongs to the PMEI family.</text>
</comment>
<keyword evidence="10" id="KW-1185">Reference proteome</keyword>
<dbReference type="EnsemblPlants" id="Kaladp0048s0917.1.v1.1">
    <property type="protein sequence ID" value="Kaladp0048s0917.1.v1.1.CDS.1"/>
    <property type="gene ID" value="Kaladp0048s0917.v1.1"/>
</dbReference>
<evidence type="ECO:0000259" key="8">
    <source>
        <dbReference type="SMART" id="SM00856"/>
    </source>
</evidence>
<dbReference type="EC" id="3.1.1.11" evidence="3"/>
<dbReference type="GO" id="GO:0004857">
    <property type="term" value="F:enzyme inhibitor activity"/>
    <property type="evidence" value="ECO:0007669"/>
    <property type="project" value="InterPro"/>
</dbReference>
<evidence type="ECO:0000256" key="3">
    <source>
        <dbReference type="ARBA" id="ARBA00013229"/>
    </source>
</evidence>